<evidence type="ECO:0000256" key="1">
    <source>
        <dbReference type="ARBA" id="ARBA00001946"/>
    </source>
</evidence>
<evidence type="ECO:0000256" key="6">
    <source>
        <dbReference type="ARBA" id="ARBA00022801"/>
    </source>
</evidence>
<dbReference type="InterPro" id="IPR015797">
    <property type="entry name" value="NUDIX_hydrolase-like_dom_sf"/>
</dbReference>
<accession>A0A379Z591</accession>
<proteinExistence type="inferred from homology"/>
<dbReference type="SUPFAM" id="SSF55811">
    <property type="entry name" value="Nudix"/>
    <property type="match status" value="1"/>
</dbReference>
<feature type="binding site" evidence="13">
    <location>
        <position position="91"/>
    </location>
    <ligand>
        <name>Mg(2+)</name>
        <dbReference type="ChEBI" id="CHEBI:18420"/>
        <label>1</label>
    </ligand>
</feature>
<evidence type="ECO:0000256" key="7">
    <source>
        <dbReference type="ARBA" id="ARBA00022842"/>
    </source>
</evidence>
<evidence type="ECO:0000256" key="5">
    <source>
        <dbReference type="ARBA" id="ARBA00022723"/>
    </source>
</evidence>
<protein>
    <recommendedName>
        <fullName evidence="4">ADP-ribose pyrophosphatase</fullName>
        <ecNumber evidence="3">3.6.1.13</ecNumber>
    </recommendedName>
    <alternativeName>
        <fullName evidence="9">ADP-ribose diphosphatase</fullName>
    </alternativeName>
    <alternativeName>
        <fullName evidence="11">ADP-ribose phosphohydrolase</fullName>
    </alternativeName>
    <alternativeName>
        <fullName evidence="10">Adenosine diphosphoribose pyrophosphatase</fullName>
    </alternativeName>
</protein>
<comment type="catalytic activity">
    <reaction evidence="12">
        <text>ADP-D-ribose + H2O = D-ribose 5-phosphate + AMP + 2 H(+)</text>
        <dbReference type="Rhea" id="RHEA:10412"/>
        <dbReference type="ChEBI" id="CHEBI:15377"/>
        <dbReference type="ChEBI" id="CHEBI:15378"/>
        <dbReference type="ChEBI" id="CHEBI:57967"/>
        <dbReference type="ChEBI" id="CHEBI:78346"/>
        <dbReference type="ChEBI" id="CHEBI:456215"/>
        <dbReference type="EC" id="3.6.1.13"/>
    </reaction>
</comment>
<evidence type="ECO:0000256" key="13">
    <source>
        <dbReference type="PIRSR" id="PIRSR604385-2"/>
    </source>
</evidence>
<evidence type="ECO:0000256" key="9">
    <source>
        <dbReference type="ARBA" id="ARBA00030162"/>
    </source>
</evidence>
<evidence type="ECO:0000313" key="17">
    <source>
        <dbReference type="Proteomes" id="UP000254069"/>
    </source>
</evidence>
<dbReference type="GO" id="GO:0046872">
    <property type="term" value="F:metal ion binding"/>
    <property type="evidence" value="ECO:0007669"/>
    <property type="project" value="UniProtKB-KW"/>
</dbReference>
<organism evidence="16 17">
    <name type="scientific">Shewanella algae</name>
    <dbReference type="NCBI Taxonomy" id="38313"/>
    <lineage>
        <taxon>Bacteria</taxon>
        <taxon>Pseudomonadati</taxon>
        <taxon>Pseudomonadota</taxon>
        <taxon>Gammaproteobacteria</taxon>
        <taxon>Alteromonadales</taxon>
        <taxon>Shewanellaceae</taxon>
        <taxon>Shewanella</taxon>
    </lineage>
</organism>
<evidence type="ECO:0000256" key="12">
    <source>
        <dbReference type="ARBA" id="ARBA00049546"/>
    </source>
</evidence>
<reference evidence="16 17" key="1">
    <citation type="submission" date="2018-06" db="EMBL/GenBank/DDBJ databases">
        <authorList>
            <consortium name="Pathogen Informatics"/>
            <person name="Doyle S."/>
        </authorList>
    </citation>
    <scope>NUCLEOTIDE SEQUENCE [LARGE SCALE GENOMIC DNA]</scope>
    <source>
        <strain evidence="16 17">NCTC10738</strain>
    </source>
</reference>
<feature type="binding site" evidence="13">
    <location>
        <position position="159"/>
    </location>
    <ligand>
        <name>Mg(2+)</name>
        <dbReference type="ChEBI" id="CHEBI:18420"/>
        <label>1</label>
    </ligand>
</feature>
<keyword evidence="17" id="KW-1185">Reference proteome</keyword>
<dbReference type="PROSITE" id="PS51462">
    <property type="entry name" value="NUDIX"/>
    <property type="match status" value="1"/>
</dbReference>
<evidence type="ECO:0000259" key="15">
    <source>
        <dbReference type="PROSITE" id="PS51462"/>
    </source>
</evidence>
<dbReference type="PANTHER" id="PTHR11839:SF5">
    <property type="entry name" value="ADP-RIBOSE PYROPHOSPHATASE"/>
    <property type="match status" value="1"/>
</dbReference>
<dbReference type="AlphaFoldDB" id="A0A379Z591"/>
<comment type="similarity">
    <text evidence="2">Belongs to the Nudix hydrolase family. NudF subfamily.</text>
</comment>
<name>A0A379Z591_9GAMM</name>
<dbReference type="Proteomes" id="UP000254069">
    <property type="component" value="Unassembled WGS sequence"/>
</dbReference>
<keyword evidence="7 13" id="KW-0460">Magnesium</keyword>
<feature type="binding site" evidence="13">
    <location>
        <position position="111"/>
    </location>
    <ligand>
        <name>Mg(2+)</name>
        <dbReference type="ChEBI" id="CHEBI:18420"/>
        <label>1</label>
    </ligand>
</feature>
<dbReference type="InterPro" id="IPR000086">
    <property type="entry name" value="NUDIX_hydrolase_dom"/>
</dbReference>
<dbReference type="EMBL" id="UGYO01000001">
    <property type="protein sequence ID" value="SUI55633.1"/>
    <property type="molecule type" value="Genomic_DNA"/>
</dbReference>
<feature type="short sequence motif" description="Nudix box" evidence="14">
    <location>
        <begin position="92"/>
        <end position="114"/>
    </location>
</feature>
<dbReference type="RefSeq" id="WP_115389300.1">
    <property type="nucleotide sequence ID" value="NZ_JADZHC010000014.1"/>
</dbReference>
<dbReference type="GO" id="GO:0006753">
    <property type="term" value="P:nucleoside phosphate metabolic process"/>
    <property type="evidence" value="ECO:0007669"/>
    <property type="project" value="TreeGrafter"/>
</dbReference>
<dbReference type="GO" id="GO:0005829">
    <property type="term" value="C:cytosol"/>
    <property type="evidence" value="ECO:0007669"/>
    <property type="project" value="TreeGrafter"/>
</dbReference>
<keyword evidence="6 16" id="KW-0378">Hydrolase</keyword>
<evidence type="ECO:0000256" key="11">
    <source>
        <dbReference type="ARBA" id="ARBA00033056"/>
    </source>
</evidence>
<keyword evidence="5 13" id="KW-0479">Metal-binding</keyword>
<evidence type="ECO:0000256" key="3">
    <source>
        <dbReference type="ARBA" id="ARBA00012453"/>
    </source>
</evidence>
<gene>
    <name evidence="16" type="primary">nudF</name>
    <name evidence="16" type="ORF">NCTC10738_01022</name>
</gene>
<dbReference type="Pfam" id="PF00293">
    <property type="entry name" value="NUDIX"/>
    <property type="match status" value="1"/>
</dbReference>
<evidence type="ECO:0000256" key="4">
    <source>
        <dbReference type="ARBA" id="ARBA00013297"/>
    </source>
</evidence>
<dbReference type="GO" id="GO:0019144">
    <property type="term" value="F:ADP-sugar diphosphatase activity"/>
    <property type="evidence" value="ECO:0007669"/>
    <property type="project" value="TreeGrafter"/>
</dbReference>
<dbReference type="Gene3D" id="3.90.79.10">
    <property type="entry name" value="Nucleoside Triphosphate Pyrophosphohydrolase"/>
    <property type="match status" value="1"/>
</dbReference>
<dbReference type="PROSITE" id="PS00893">
    <property type="entry name" value="NUDIX_BOX"/>
    <property type="match status" value="1"/>
</dbReference>
<evidence type="ECO:0000256" key="10">
    <source>
        <dbReference type="ARBA" id="ARBA00030308"/>
    </source>
</evidence>
<evidence type="ECO:0000313" key="16">
    <source>
        <dbReference type="EMBL" id="SUI55633.1"/>
    </source>
</evidence>
<comment type="cofactor">
    <cofactor evidence="1 13">
        <name>Mg(2+)</name>
        <dbReference type="ChEBI" id="CHEBI:18420"/>
    </cofactor>
</comment>
<dbReference type="GO" id="GO:0019693">
    <property type="term" value="P:ribose phosphate metabolic process"/>
    <property type="evidence" value="ECO:0007669"/>
    <property type="project" value="TreeGrafter"/>
</dbReference>
<dbReference type="InterPro" id="IPR004385">
    <property type="entry name" value="NDP_pyrophosphatase"/>
</dbReference>
<dbReference type="NCBIfam" id="NF008003">
    <property type="entry name" value="PRK10729.1"/>
    <property type="match status" value="1"/>
</dbReference>
<evidence type="ECO:0000256" key="2">
    <source>
        <dbReference type="ARBA" id="ARBA00007482"/>
    </source>
</evidence>
<dbReference type="NCBIfam" id="TIGR00052">
    <property type="entry name" value="nudix-type nucleoside diphosphatase, YffH/AdpP family"/>
    <property type="match status" value="1"/>
</dbReference>
<comment type="function">
    <text evidence="8">Acts on ADP-mannose and ADP-glucose as well as ADP-ribose. Prevents glycogen biosynthesis. The reaction catalyzed by this enzyme is a limiting step of the gluconeogenic process.</text>
</comment>
<dbReference type="PANTHER" id="PTHR11839">
    <property type="entry name" value="UDP/ADP-SUGAR PYROPHOSPHATASE"/>
    <property type="match status" value="1"/>
</dbReference>
<evidence type="ECO:0000256" key="8">
    <source>
        <dbReference type="ARBA" id="ARBA00025164"/>
    </source>
</evidence>
<dbReference type="InterPro" id="IPR020084">
    <property type="entry name" value="NUDIX_hydrolase_CS"/>
</dbReference>
<dbReference type="CDD" id="cd24155">
    <property type="entry name" value="NUDIX_ADPRase"/>
    <property type="match status" value="1"/>
</dbReference>
<feature type="domain" description="Nudix hydrolase" evidence="15">
    <location>
        <begin position="50"/>
        <end position="188"/>
    </location>
</feature>
<evidence type="ECO:0000256" key="14">
    <source>
        <dbReference type="PIRSR" id="PIRSR604385-3"/>
    </source>
</evidence>
<dbReference type="GO" id="GO:0047631">
    <property type="term" value="F:ADP-ribose diphosphatase activity"/>
    <property type="evidence" value="ECO:0007669"/>
    <property type="project" value="UniProtKB-EC"/>
</dbReference>
<sequence length="208" mass="23515">MAAEKFTKDDVQVLGQRTLYRGFFRMEEYRFRHRLFAGGWSDEVTREVFERGHAVVVLPYDPREDKVVLIEQVRFPALETSESPWLLELVAGMIAPDEVADEVAKRELLEETGLNASAISAVSSYLSSPGGCSERFFFYWAAVDSSKAKGLHGLAEEHEDIKLHVLSRSDAYAKVLSGEIDNASTVLGLQWLQLNYQSLIQANEQERQ</sequence>
<feature type="binding site" evidence="13">
    <location>
        <position position="107"/>
    </location>
    <ligand>
        <name>Mg(2+)</name>
        <dbReference type="ChEBI" id="CHEBI:18420"/>
        <label>1</label>
    </ligand>
</feature>
<dbReference type="EC" id="3.6.1.13" evidence="3"/>